<sequence length="115" mass="13177">MTLEVASRRSLQVLPPLLRCPAPPTPGHVGTARRTAPFQIIRLVKVIYMKFYTRGIVNTACLCLCRRRRCINPLKMMARKSEAKMTTFVLGKSAFRRPTTILHPNYDARHNRNRG</sequence>
<protein>
    <submittedName>
        <fullName evidence="1">Uncharacterized protein</fullName>
    </submittedName>
</protein>
<dbReference type="EMBL" id="JALNTZ010000006">
    <property type="protein sequence ID" value="KAJ3649697.1"/>
    <property type="molecule type" value="Genomic_DNA"/>
</dbReference>
<dbReference type="Proteomes" id="UP001168821">
    <property type="component" value="Unassembled WGS sequence"/>
</dbReference>
<organism evidence="1 2">
    <name type="scientific">Zophobas morio</name>
    <dbReference type="NCBI Taxonomy" id="2755281"/>
    <lineage>
        <taxon>Eukaryota</taxon>
        <taxon>Metazoa</taxon>
        <taxon>Ecdysozoa</taxon>
        <taxon>Arthropoda</taxon>
        <taxon>Hexapoda</taxon>
        <taxon>Insecta</taxon>
        <taxon>Pterygota</taxon>
        <taxon>Neoptera</taxon>
        <taxon>Endopterygota</taxon>
        <taxon>Coleoptera</taxon>
        <taxon>Polyphaga</taxon>
        <taxon>Cucujiformia</taxon>
        <taxon>Tenebrionidae</taxon>
        <taxon>Zophobas</taxon>
    </lineage>
</organism>
<comment type="caution">
    <text evidence="1">The sequence shown here is derived from an EMBL/GenBank/DDBJ whole genome shotgun (WGS) entry which is preliminary data.</text>
</comment>
<evidence type="ECO:0000313" key="1">
    <source>
        <dbReference type="EMBL" id="KAJ3649697.1"/>
    </source>
</evidence>
<name>A0AA38I5R1_9CUCU</name>
<accession>A0AA38I5R1</accession>
<evidence type="ECO:0000313" key="2">
    <source>
        <dbReference type="Proteomes" id="UP001168821"/>
    </source>
</evidence>
<dbReference type="AlphaFoldDB" id="A0AA38I5R1"/>
<reference evidence="1" key="1">
    <citation type="journal article" date="2023" name="G3 (Bethesda)">
        <title>Whole genome assemblies of Zophobas morio and Tenebrio molitor.</title>
        <authorList>
            <person name="Kaur S."/>
            <person name="Stinson S.A."/>
            <person name="diCenzo G.C."/>
        </authorList>
    </citation>
    <scope>NUCLEOTIDE SEQUENCE</scope>
    <source>
        <strain evidence="1">QUZm001</strain>
    </source>
</reference>
<keyword evidence="2" id="KW-1185">Reference proteome</keyword>
<proteinExistence type="predicted"/>
<gene>
    <name evidence="1" type="ORF">Zmor_021423</name>
</gene>